<feature type="binding site" evidence="12">
    <location>
        <position position="121"/>
    </location>
    <ligand>
        <name>S-adenosyl-L-methionine</name>
        <dbReference type="ChEBI" id="CHEBI:59789"/>
    </ligand>
</feature>
<dbReference type="PANTHER" id="PTHR22960:SF0">
    <property type="entry name" value="MOLYBDENUM COFACTOR BIOSYNTHESIS PROTEIN 1"/>
    <property type="match status" value="1"/>
</dbReference>
<feature type="domain" description="Radical SAM core" evidence="14">
    <location>
        <begin position="57"/>
        <end position="279"/>
    </location>
</feature>
<dbReference type="RefSeq" id="WP_066565267.1">
    <property type="nucleotide sequence ID" value="NZ_CP015622.1"/>
</dbReference>
<dbReference type="GO" id="GO:0061798">
    <property type="term" value="F:GTP 3',8'-cyclase activity"/>
    <property type="evidence" value="ECO:0007669"/>
    <property type="project" value="UniProtKB-UniRule"/>
</dbReference>
<dbReference type="UniPathway" id="UPA00344"/>
<comment type="pathway">
    <text evidence="12">Cofactor biosynthesis; molybdopterin biosynthesis.</text>
</comment>
<accession>A0A172QST4</accession>
<evidence type="ECO:0000256" key="3">
    <source>
        <dbReference type="ARBA" id="ARBA00022691"/>
    </source>
</evidence>
<evidence type="ECO:0000259" key="14">
    <source>
        <dbReference type="PROSITE" id="PS51918"/>
    </source>
</evidence>
<dbReference type="InterPro" id="IPR050105">
    <property type="entry name" value="MoCo_biosynth_MoaA/MoaC"/>
</dbReference>
<dbReference type="GO" id="GO:0006777">
    <property type="term" value="P:Mo-molybdopterin cofactor biosynthetic process"/>
    <property type="evidence" value="ECO:0007669"/>
    <property type="project" value="UniProtKB-UniRule"/>
</dbReference>
<keyword evidence="4 12" id="KW-0479">Metal-binding</keyword>
<dbReference type="HAMAP" id="MF_01225_B">
    <property type="entry name" value="MoaA_B"/>
    <property type="match status" value="1"/>
</dbReference>
<keyword evidence="8 12" id="KW-0342">GTP-binding</keyword>
<comment type="function">
    <text evidence="12">Catalyzes the cyclization of GTP to (8S)-3',8-cyclo-7,8-dihydroguanosine 5'-triphosphate.</text>
</comment>
<dbReference type="GO" id="GO:0051539">
    <property type="term" value="F:4 iron, 4 sulfur cluster binding"/>
    <property type="evidence" value="ECO:0007669"/>
    <property type="project" value="UniProtKB-UniRule"/>
</dbReference>
<dbReference type="Gene3D" id="3.20.20.70">
    <property type="entry name" value="Aldolase class I"/>
    <property type="match status" value="1"/>
</dbReference>
<feature type="region of interest" description="Disordered" evidence="13">
    <location>
        <begin position="1"/>
        <end position="27"/>
    </location>
</feature>
<dbReference type="Pfam" id="PF04055">
    <property type="entry name" value="Radical_SAM"/>
    <property type="match status" value="1"/>
</dbReference>
<organism evidence="15 16">
    <name type="scientific">Corynebacterium crudilactis</name>
    <dbReference type="NCBI Taxonomy" id="1652495"/>
    <lineage>
        <taxon>Bacteria</taxon>
        <taxon>Bacillati</taxon>
        <taxon>Actinomycetota</taxon>
        <taxon>Actinomycetes</taxon>
        <taxon>Mycobacteriales</taxon>
        <taxon>Corynebacteriaceae</taxon>
        <taxon>Corynebacterium</taxon>
    </lineage>
</organism>
<comment type="cofactor">
    <cofactor evidence="12">
        <name>[4Fe-4S] cluster</name>
        <dbReference type="ChEBI" id="CHEBI:49883"/>
    </cofactor>
    <text evidence="12">Binds 2 [4Fe-4S] clusters. Binds 1 [4Fe-4S] cluster coordinated with 3 cysteines and an exchangeable S-adenosyl-L-methionine and 1 [4Fe-4S] cluster coordinated with 3 cysteines and the GTP-derived substrate.</text>
</comment>
<dbReference type="InterPro" id="IPR006638">
    <property type="entry name" value="Elp3/MiaA/NifB-like_rSAM"/>
</dbReference>
<gene>
    <name evidence="12" type="primary">moaA</name>
    <name evidence="15" type="ORF">ccrud_05775</name>
</gene>
<feature type="binding site" evidence="12">
    <location>
        <position position="213"/>
    </location>
    <ligand>
        <name>GTP</name>
        <dbReference type="ChEBI" id="CHEBI:37565"/>
    </ligand>
</feature>
<dbReference type="STRING" id="1652495.ccrud_05775"/>
<evidence type="ECO:0000256" key="8">
    <source>
        <dbReference type="ARBA" id="ARBA00023134"/>
    </source>
</evidence>
<evidence type="ECO:0000256" key="11">
    <source>
        <dbReference type="ARBA" id="ARBA00048697"/>
    </source>
</evidence>
<feature type="binding site" evidence="12">
    <location>
        <position position="319"/>
    </location>
    <ligand>
        <name>[4Fe-4S] cluster</name>
        <dbReference type="ChEBI" id="CHEBI:49883"/>
        <label>2</label>
        <note>4Fe-4S-substrate</note>
    </ligand>
</feature>
<keyword evidence="3 12" id="KW-0949">S-adenosyl-L-methionine</keyword>
<evidence type="ECO:0000256" key="6">
    <source>
        <dbReference type="ARBA" id="ARBA00023004"/>
    </source>
</evidence>
<dbReference type="InterPro" id="IPR010505">
    <property type="entry name" value="MoaA_twitch"/>
</dbReference>
<proteinExistence type="inferred from homology"/>
<sequence>MTTRLYLQPMQPKSPHERGDASKSVSPSIKHDAYLPRQVPEDLPAAQADGQRVLVDRFGRIARDLRVSLTDKCNLRCTYCMPEEGLEWLPTEHTLNDAEVLRLIRIAVEQLGIRQIRFTGGEPLLRKNLEDIIAGTAALRTDEGEKVRIALTTNGLGLDKRIAALKAAGLDRVNISLDTIDPERYLALTRRDRLSGVLKSINAAVTADLHPVKINAVVMPGVNEVDIVPLAAYCIAKGAQLRFIEQMPLGPREQWKRGDMVTAEDILARLAQRFELSPAKEPRGAAPAALWNAVDKSDPTISGQVGIIASVTHPFCGDCDRSRLTTDGTIRNCLFSRTETPLRDAMREGATDVELAELWAGAMWEKKPGHGIDDEGFLQPDRPMSAIGG</sequence>
<comment type="catalytic activity">
    <reaction evidence="11 12">
        <text>GTP + AH2 + S-adenosyl-L-methionine = (8S)-3',8-cyclo-7,8-dihydroguanosine 5'-triphosphate + 5'-deoxyadenosine + L-methionine + A + H(+)</text>
        <dbReference type="Rhea" id="RHEA:49576"/>
        <dbReference type="ChEBI" id="CHEBI:13193"/>
        <dbReference type="ChEBI" id="CHEBI:15378"/>
        <dbReference type="ChEBI" id="CHEBI:17319"/>
        <dbReference type="ChEBI" id="CHEBI:17499"/>
        <dbReference type="ChEBI" id="CHEBI:37565"/>
        <dbReference type="ChEBI" id="CHEBI:57844"/>
        <dbReference type="ChEBI" id="CHEBI:59789"/>
        <dbReference type="ChEBI" id="CHEBI:131766"/>
        <dbReference type="EC" id="4.1.99.22"/>
    </reaction>
</comment>
<dbReference type="EC" id="4.1.99.22" evidence="1 12"/>
<protein>
    <recommendedName>
        <fullName evidence="1 12">GTP 3',8-cyclase</fullName>
        <ecNumber evidence="1 12">4.1.99.22</ecNumber>
    </recommendedName>
    <alternativeName>
        <fullName evidence="12">Molybdenum cofactor biosynthesis protein A</fullName>
    </alternativeName>
</protein>
<dbReference type="GO" id="GO:0061799">
    <property type="term" value="F:cyclic pyranopterin monophosphate synthase activity"/>
    <property type="evidence" value="ECO:0007669"/>
    <property type="project" value="TreeGrafter"/>
</dbReference>
<dbReference type="GO" id="GO:0005525">
    <property type="term" value="F:GTP binding"/>
    <property type="evidence" value="ECO:0007669"/>
    <property type="project" value="UniProtKB-UniRule"/>
</dbReference>
<dbReference type="InterPro" id="IPR040064">
    <property type="entry name" value="MoaA-like"/>
</dbReference>
<feature type="binding site" evidence="12">
    <location>
        <position position="316"/>
    </location>
    <ligand>
        <name>[4Fe-4S] cluster</name>
        <dbReference type="ChEBI" id="CHEBI:49883"/>
        <label>2</label>
        <note>4Fe-4S-substrate</note>
    </ligand>
</feature>
<evidence type="ECO:0000256" key="13">
    <source>
        <dbReference type="SAM" id="MobiDB-lite"/>
    </source>
</evidence>
<evidence type="ECO:0000256" key="2">
    <source>
        <dbReference type="ARBA" id="ARBA00022485"/>
    </source>
</evidence>
<keyword evidence="16" id="KW-1185">Reference proteome</keyword>
<dbReference type="InterPro" id="IPR013785">
    <property type="entry name" value="Aldolase_TIM"/>
</dbReference>
<keyword evidence="10 12" id="KW-0456">Lyase</keyword>
<evidence type="ECO:0000256" key="12">
    <source>
        <dbReference type="HAMAP-Rule" id="MF_01225"/>
    </source>
</evidence>
<evidence type="ECO:0000256" key="1">
    <source>
        <dbReference type="ARBA" id="ARBA00012167"/>
    </source>
</evidence>
<dbReference type="CDD" id="cd21117">
    <property type="entry name" value="Twitch_MoaA"/>
    <property type="match status" value="1"/>
</dbReference>
<dbReference type="NCBIfam" id="TIGR02666">
    <property type="entry name" value="moaA"/>
    <property type="match status" value="1"/>
</dbReference>
<dbReference type="PANTHER" id="PTHR22960">
    <property type="entry name" value="MOLYBDOPTERIN COFACTOR SYNTHESIS PROTEIN A"/>
    <property type="match status" value="1"/>
</dbReference>
<feature type="binding site" evidence="12">
    <location>
        <position position="176"/>
    </location>
    <ligand>
        <name>S-adenosyl-L-methionine</name>
        <dbReference type="ChEBI" id="CHEBI:59789"/>
    </ligand>
</feature>
<reference evidence="15 16" key="1">
    <citation type="submission" date="2016-05" db="EMBL/GenBank/DDBJ databases">
        <title>Complete genome sequence of Corynebacterium crudilactis, a new Corynebacterium species isolated from raw cow's milk.</title>
        <authorList>
            <person name="Christian R."/>
            <person name="Zimmermann J."/>
            <person name="Lipski A."/>
            <person name="Kalinowski J."/>
        </authorList>
    </citation>
    <scope>NUCLEOTIDE SEQUENCE [LARGE SCALE GENOMIC DNA]</scope>
    <source>
        <strain evidence="15 16">JZ16</strain>
    </source>
</reference>
<dbReference type="Pfam" id="PF06463">
    <property type="entry name" value="Mob_synth_C"/>
    <property type="match status" value="1"/>
</dbReference>
<name>A0A172QST4_9CORY</name>
<evidence type="ECO:0000256" key="7">
    <source>
        <dbReference type="ARBA" id="ARBA00023014"/>
    </source>
</evidence>
<feature type="binding site" evidence="12">
    <location>
        <begin position="321"/>
        <end position="323"/>
    </location>
    <ligand>
        <name>GTP</name>
        <dbReference type="ChEBI" id="CHEBI:37565"/>
    </ligand>
</feature>
<dbReference type="Proteomes" id="UP000076929">
    <property type="component" value="Chromosome"/>
</dbReference>
<feature type="binding site" evidence="12">
    <location>
        <position position="117"/>
    </location>
    <ligand>
        <name>GTP</name>
        <dbReference type="ChEBI" id="CHEBI:37565"/>
    </ligand>
</feature>
<dbReference type="CDD" id="cd01335">
    <property type="entry name" value="Radical_SAM"/>
    <property type="match status" value="1"/>
</dbReference>
<dbReference type="InterPro" id="IPR013483">
    <property type="entry name" value="MoaA"/>
</dbReference>
<dbReference type="SMART" id="SM00729">
    <property type="entry name" value="Elp3"/>
    <property type="match status" value="1"/>
</dbReference>
<dbReference type="PROSITE" id="PS51918">
    <property type="entry name" value="RADICAL_SAM"/>
    <property type="match status" value="1"/>
</dbReference>
<keyword evidence="2 12" id="KW-0004">4Fe-4S</keyword>
<dbReference type="AlphaFoldDB" id="A0A172QST4"/>
<dbReference type="InterPro" id="IPR000385">
    <property type="entry name" value="MoaA_NifB_PqqE_Fe-S-bd_CS"/>
</dbReference>
<dbReference type="OrthoDB" id="9763993at2"/>
<evidence type="ECO:0000256" key="4">
    <source>
        <dbReference type="ARBA" id="ARBA00022723"/>
    </source>
</evidence>
<keyword evidence="9 12" id="KW-0501">Molybdenum cofactor biosynthesis</keyword>
<dbReference type="SFLD" id="SFLDS00029">
    <property type="entry name" value="Radical_SAM"/>
    <property type="match status" value="1"/>
</dbReference>
<dbReference type="PROSITE" id="PS01305">
    <property type="entry name" value="MOAA_NIFB_PQQE"/>
    <property type="match status" value="1"/>
</dbReference>
<evidence type="ECO:0000256" key="5">
    <source>
        <dbReference type="ARBA" id="ARBA00022741"/>
    </source>
</evidence>
<comment type="similarity">
    <text evidence="12">Belongs to the radical SAM superfamily. MoaA family.</text>
</comment>
<keyword evidence="7 12" id="KW-0411">Iron-sulfur</keyword>
<dbReference type="InterPro" id="IPR007197">
    <property type="entry name" value="rSAM"/>
</dbReference>
<dbReference type="GO" id="GO:0046872">
    <property type="term" value="F:metal ion binding"/>
    <property type="evidence" value="ECO:0007669"/>
    <property type="project" value="UniProtKB-KW"/>
</dbReference>
<feature type="binding site" evidence="12">
    <location>
        <position position="152"/>
    </location>
    <ligand>
        <name>GTP</name>
        <dbReference type="ChEBI" id="CHEBI:37565"/>
    </ligand>
</feature>
<comment type="subunit">
    <text evidence="12">Monomer and homodimer.</text>
</comment>
<dbReference type="SFLD" id="SFLDG01067">
    <property type="entry name" value="SPASM/twitch_domain_containing"/>
    <property type="match status" value="1"/>
</dbReference>
<dbReference type="SFLD" id="SFLDG01383">
    <property type="entry name" value="cyclic_pyranopterin_phosphate"/>
    <property type="match status" value="1"/>
</dbReference>
<evidence type="ECO:0000313" key="16">
    <source>
        <dbReference type="Proteomes" id="UP000076929"/>
    </source>
</evidence>
<evidence type="ECO:0000256" key="10">
    <source>
        <dbReference type="ARBA" id="ARBA00023239"/>
    </source>
</evidence>
<evidence type="ECO:0000256" key="9">
    <source>
        <dbReference type="ARBA" id="ARBA00023150"/>
    </source>
</evidence>
<feature type="binding site" evidence="12">
    <location>
        <position position="333"/>
    </location>
    <ligand>
        <name>[4Fe-4S] cluster</name>
        <dbReference type="ChEBI" id="CHEBI:49883"/>
        <label>2</label>
        <note>4Fe-4S-substrate</note>
    </ligand>
</feature>
<dbReference type="SUPFAM" id="SSF102114">
    <property type="entry name" value="Radical SAM enzymes"/>
    <property type="match status" value="1"/>
</dbReference>
<dbReference type="SFLD" id="SFLDG01386">
    <property type="entry name" value="main_SPASM_domain-containing"/>
    <property type="match status" value="1"/>
</dbReference>
<dbReference type="InterPro" id="IPR058240">
    <property type="entry name" value="rSAM_sf"/>
</dbReference>
<dbReference type="GO" id="GO:1904047">
    <property type="term" value="F:S-adenosyl-L-methionine binding"/>
    <property type="evidence" value="ECO:0007669"/>
    <property type="project" value="UniProtKB-UniRule"/>
</dbReference>
<feature type="binding site" evidence="12">
    <location>
        <position position="66"/>
    </location>
    <ligand>
        <name>GTP</name>
        <dbReference type="ChEBI" id="CHEBI:37565"/>
    </ligand>
</feature>
<feature type="binding site" evidence="12">
    <location>
        <position position="77"/>
    </location>
    <ligand>
        <name>[4Fe-4S] cluster</name>
        <dbReference type="ChEBI" id="CHEBI:49883"/>
        <label>1</label>
        <note>4Fe-4S-S-AdoMet</note>
    </ligand>
</feature>
<keyword evidence="6 12" id="KW-0408">Iron</keyword>
<evidence type="ECO:0000313" key="15">
    <source>
        <dbReference type="EMBL" id="ANE03767.1"/>
    </source>
</evidence>
<dbReference type="EMBL" id="CP015622">
    <property type="protein sequence ID" value="ANE03767.1"/>
    <property type="molecule type" value="Genomic_DNA"/>
</dbReference>
<feature type="binding site" evidence="12">
    <location>
        <position position="247"/>
    </location>
    <ligand>
        <name>S-adenosyl-L-methionine</name>
        <dbReference type="ChEBI" id="CHEBI:59789"/>
    </ligand>
</feature>
<keyword evidence="5 12" id="KW-0547">Nucleotide-binding</keyword>
<dbReference type="KEGG" id="ccjz:ccrud_05775"/>
<feature type="binding site" evidence="12">
    <location>
        <position position="80"/>
    </location>
    <ligand>
        <name>[4Fe-4S] cluster</name>
        <dbReference type="ChEBI" id="CHEBI:49883"/>
        <label>1</label>
        <note>4Fe-4S-S-AdoMet</note>
    </ligand>
</feature>
<feature type="binding site" evidence="12">
    <location>
        <position position="73"/>
    </location>
    <ligand>
        <name>[4Fe-4S] cluster</name>
        <dbReference type="ChEBI" id="CHEBI:49883"/>
        <label>1</label>
        <note>4Fe-4S-S-AdoMet</note>
    </ligand>
</feature>
<feature type="binding site" evidence="12">
    <location>
        <position position="79"/>
    </location>
    <ligand>
        <name>S-adenosyl-L-methionine</name>
        <dbReference type="ChEBI" id="CHEBI:59789"/>
    </ligand>
</feature>